<evidence type="ECO:0000313" key="3">
    <source>
        <dbReference type="Proteomes" id="UP001154114"/>
    </source>
</evidence>
<dbReference type="EMBL" id="LR824010">
    <property type="protein sequence ID" value="CAD0197615.1"/>
    <property type="molecule type" value="Genomic_DNA"/>
</dbReference>
<organism evidence="2 3">
    <name type="scientific">Chrysodeixis includens</name>
    <name type="common">Soybean looper</name>
    <name type="synonym">Pseudoplusia includens</name>
    <dbReference type="NCBI Taxonomy" id="689277"/>
    <lineage>
        <taxon>Eukaryota</taxon>
        <taxon>Metazoa</taxon>
        <taxon>Ecdysozoa</taxon>
        <taxon>Arthropoda</taxon>
        <taxon>Hexapoda</taxon>
        <taxon>Insecta</taxon>
        <taxon>Pterygota</taxon>
        <taxon>Neoptera</taxon>
        <taxon>Endopterygota</taxon>
        <taxon>Lepidoptera</taxon>
        <taxon>Glossata</taxon>
        <taxon>Ditrysia</taxon>
        <taxon>Noctuoidea</taxon>
        <taxon>Noctuidae</taxon>
        <taxon>Plusiinae</taxon>
        <taxon>Chrysodeixis</taxon>
    </lineage>
</organism>
<dbReference type="AlphaFoldDB" id="A0A9N8L0M1"/>
<proteinExistence type="predicted"/>
<evidence type="ECO:0000256" key="1">
    <source>
        <dbReference type="SAM" id="Phobius"/>
    </source>
</evidence>
<evidence type="ECO:0000313" key="2">
    <source>
        <dbReference type="EMBL" id="CAD0197615.1"/>
    </source>
</evidence>
<keyword evidence="1" id="KW-0812">Transmembrane</keyword>
<accession>A0A9N8L0M1</accession>
<dbReference type="OrthoDB" id="2354286at2759"/>
<protein>
    <submittedName>
        <fullName evidence="2">Uncharacterized protein</fullName>
    </submittedName>
</protein>
<reference evidence="2" key="1">
    <citation type="submission" date="2021-12" db="EMBL/GenBank/DDBJ databases">
        <authorList>
            <person name="King R."/>
        </authorList>
    </citation>
    <scope>NUCLEOTIDE SEQUENCE</scope>
</reference>
<keyword evidence="1" id="KW-0472">Membrane</keyword>
<keyword evidence="1" id="KW-1133">Transmembrane helix</keyword>
<gene>
    <name evidence="2" type="ORF">CINC_LOCUS11895</name>
</gene>
<dbReference type="Proteomes" id="UP001154114">
    <property type="component" value="Chromosome 7"/>
</dbReference>
<feature type="transmembrane region" description="Helical" evidence="1">
    <location>
        <begin position="134"/>
        <end position="157"/>
    </location>
</feature>
<feature type="transmembrane region" description="Helical" evidence="1">
    <location>
        <begin position="106"/>
        <end position="128"/>
    </location>
</feature>
<keyword evidence="3" id="KW-1185">Reference proteome</keyword>
<name>A0A9N8L0M1_CHRIL</name>
<sequence length="174" mass="20040">MGNTGCSLTFKNSCVDHCCFYFTPKTGCLIIGYTHLVCILVLMVLSVVPFFTTLEFSPRATQGDANIGYFLLYSYATIGLIVCLIYLIFIIILLRGLHQNKPNCVITFINWLYFTSILHLVFHAWYWIHLEFPMIYFTFSGICWIINAYCLLVLHIYHKKMNEDGTNTVIYTAA</sequence>
<feature type="transmembrane region" description="Helical" evidence="1">
    <location>
        <begin position="72"/>
        <end position="94"/>
    </location>
</feature>
<feature type="transmembrane region" description="Helical" evidence="1">
    <location>
        <begin position="30"/>
        <end position="52"/>
    </location>
</feature>